<sequence length="236" mass="25542">MLEFDHHLLGRVGDGVDQGIDLKKPRSVHAGEPGGKGPKADQRDQRRNYQDHNLEPDGSSTHTVPDSLWWNAPPEIIAEATPIGALVPRSSSGWTIAVFGFLAFALGIVGLLSPSTLLGMLGFEAVEQRAPGDYTLVYMAASSMAAINMGIYYLFAAASEFRSFYLWTVPFRLLTCTVFTYLVITEAAPAEFLGVGLWEGAGALITGAALWIDARRGVITRWIPERQPAVSPVPGK</sequence>
<comment type="caution">
    <text evidence="3">The sequence shown here is derived from an EMBL/GenBank/DDBJ whole genome shotgun (WGS) entry which is preliminary data.</text>
</comment>
<evidence type="ECO:0000313" key="3">
    <source>
        <dbReference type="EMBL" id="GIH28815.1"/>
    </source>
</evidence>
<keyword evidence="4" id="KW-1185">Reference proteome</keyword>
<evidence type="ECO:0000313" key="4">
    <source>
        <dbReference type="Proteomes" id="UP000640052"/>
    </source>
</evidence>
<gene>
    <name evidence="3" type="ORF">Aph01nite_71250</name>
</gene>
<keyword evidence="2" id="KW-1133">Transmembrane helix</keyword>
<keyword evidence="2" id="KW-0472">Membrane</keyword>
<feature type="transmembrane region" description="Helical" evidence="2">
    <location>
        <begin position="135"/>
        <end position="155"/>
    </location>
</feature>
<dbReference type="RefSeq" id="WP_204045434.1">
    <property type="nucleotide sequence ID" value="NZ_BOOA01000096.1"/>
</dbReference>
<evidence type="ECO:0000256" key="2">
    <source>
        <dbReference type="SAM" id="Phobius"/>
    </source>
</evidence>
<feature type="region of interest" description="Disordered" evidence="1">
    <location>
        <begin position="19"/>
        <end position="65"/>
    </location>
</feature>
<proteinExistence type="predicted"/>
<keyword evidence="2" id="KW-0812">Transmembrane</keyword>
<organism evidence="3 4">
    <name type="scientific">Acrocarpospora phusangensis</name>
    <dbReference type="NCBI Taxonomy" id="1070424"/>
    <lineage>
        <taxon>Bacteria</taxon>
        <taxon>Bacillati</taxon>
        <taxon>Actinomycetota</taxon>
        <taxon>Actinomycetes</taxon>
        <taxon>Streptosporangiales</taxon>
        <taxon>Streptosporangiaceae</taxon>
        <taxon>Acrocarpospora</taxon>
    </lineage>
</organism>
<feature type="transmembrane region" description="Helical" evidence="2">
    <location>
        <begin position="96"/>
        <end position="123"/>
    </location>
</feature>
<feature type="transmembrane region" description="Helical" evidence="2">
    <location>
        <begin position="190"/>
        <end position="212"/>
    </location>
</feature>
<dbReference type="Proteomes" id="UP000640052">
    <property type="component" value="Unassembled WGS sequence"/>
</dbReference>
<feature type="compositionally biased region" description="Basic and acidic residues" evidence="1">
    <location>
        <begin position="38"/>
        <end position="55"/>
    </location>
</feature>
<accession>A0A919QJY6</accession>
<protein>
    <submittedName>
        <fullName evidence="3">Uncharacterized protein</fullName>
    </submittedName>
</protein>
<feature type="transmembrane region" description="Helical" evidence="2">
    <location>
        <begin position="164"/>
        <end position="184"/>
    </location>
</feature>
<name>A0A919QJY6_9ACTN</name>
<dbReference type="EMBL" id="BOOA01000096">
    <property type="protein sequence ID" value="GIH28815.1"/>
    <property type="molecule type" value="Genomic_DNA"/>
</dbReference>
<dbReference type="AlphaFoldDB" id="A0A919QJY6"/>
<reference evidence="3" key="1">
    <citation type="submission" date="2021-01" db="EMBL/GenBank/DDBJ databases">
        <title>Whole genome shotgun sequence of Acrocarpospora phusangensis NBRC 108782.</title>
        <authorList>
            <person name="Komaki H."/>
            <person name="Tamura T."/>
        </authorList>
    </citation>
    <scope>NUCLEOTIDE SEQUENCE</scope>
    <source>
        <strain evidence="3">NBRC 108782</strain>
    </source>
</reference>
<evidence type="ECO:0000256" key="1">
    <source>
        <dbReference type="SAM" id="MobiDB-lite"/>
    </source>
</evidence>